<keyword evidence="6" id="KW-1185">Reference proteome</keyword>
<evidence type="ECO:0000256" key="2">
    <source>
        <dbReference type="ARBA" id="ARBA00023163"/>
    </source>
</evidence>
<dbReference type="InterPro" id="IPR041916">
    <property type="entry name" value="Anti_sigma_zinc_sf"/>
</dbReference>
<keyword evidence="2" id="KW-0804">Transcription</keyword>
<name>A0ABY7JWT6_9ACTN</name>
<dbReference type="RefSeq" id="WP_269443574.1">
    <property type="nucleotide sequence ID" value="NZ_CP097463.1"/>
</dbReference>
<accession>A0ABY7JWT6</accession>
<keyword evidence="3" id="KW-1133">Transmembrane helix</keyword>
<gene>
    <name evidence="5" type="ORF">M6B22_21350</name>
</gene>
<proteinExistence type="predicted"/>
<evidence type="ECO:0000259" key="4">
    <source>
        <dbReference type="Pfam" id="PF13490"/>
    </source>
</evidence>
<feature type="domain" description="Putative zinc-finger" evidence="4">
    <location>
        <begin position="20"/>
        <end position="44"/>
    </location>
</feature>
<dbReference type="Gene3D" id="1.10.10.1320">
    <property type="entry name" value="Anti-sigma factor, zinc-finger domain"/>
    <property type="match status" value="1"/>
</dbReference>
<feature type="transmembrane region" description="Helical" evidence="3">
    <location>
        <begin position="89"/>
        <end position="111"/>
    </location>
</feature>
<dbReference type="EMBL" id="CP097463">
    <property type="protein sequence ID" value="WAX57039.1"/>
    <property type="molecule type" value="Genomic_DNA"/>
</dbReference>
<dbReference type="Pfam" id="PF13490">
    <property type="entry name" value="zf-HC2"/>
    <property type="match status" value="1"/>
</dbReference>
<sequence length="221" mass="23055">MTEPGGPMGPDRFVHDDAPYVLGMLSADERAAFEQHLSGCAECAARVAEIADLPGLLATVPPDEIDDEVPATLLPGLLRRAGVERRRRNWLTAGLAGVAAACLIALAIAVWPSGPTSPAPHPRAMSALVASPVRATAALTDRGWGTEIDLVCRYDSSTPPGGYTYGLSVTDTSGATTPLGTWTIEPGKDVTFASGTALRRDQIASVQITVGETPILQLRTG</sequence>
<evidence type="ECO:0000313" key="6">
    <source>
        <dbReference type="Proteomes" id="UP001164693"/>
    </source>
</evidence>
<reference evidence="5" key="1">
    <citation type="submission" date="2022-05" db="EMBL/GenBank/DDBJ databases">
        <title>Jatrophihabitans sp. SB3-54 whole genome sequence.</title>
        <authorList>
            <person name="Suh M.K."/>
            <person name="Eom M.K."/>
            <person name="Kim J.S."/>
            <person name="Kim H.S."/>
            <person name="Do H.E."/>
            <person name="Shin Y.K."/>
            <person name="Lee J.-S."/>
        </authorList>
    </citation>
    <scope>NUCLEOTIDE SEQUENCE</scope>
    <source>
        <strain evidence="5">SB3-54</strain>
    </source>
</reference>
<keyword evidence="1" id="KW-0805">Transcription regulation</keyword>
<dbReference type="InterPro" id="IPR027383">
    <property type="entry name" value="Znf_put"/>
</dbReference>
<protein>
    <submittedName>
        <fullName evidence="5">Zf-HC2 domain-containing protein</fullName>
    </submittedName>
</protein>
<evidence type="ECO:0000256" key="3">
    <source>
        <dbReference type="SAM" id="Phobius"/>
    </source>
</evidence>
<organism evidence="5 6">
    <name type="scientific">Jatrophihabitans cynanchi</name>
    <dbReference type="NCBI Taxonomy" id="2944128"/>
    <lineage>
        <taxon>Bacteria</taxon>
        <taxon>Bacillati</taxon>
        <taxon>Actinomycetota</taxon>
        <taxon>Actinomycetes</taxon>
        <taxon>Jatrophihabitantales</taxon>
        <taxon>Jatrophihabitantaceae</taxon>
        <taxon>Jatrophihabitans</taxon>
    </lineage>
</organism>
<dbReference type="Proteomes" id="UP001164693">
    <property type="component" value="Chromosome"/>
</dbReference>
<keyword evidence="3" id="KW-0812">Transmembrane</keyword>
<evidence type="ECO:0000313" key="5">
    <source>
        <dbReference type="EMBL" id="WAX57039.1"/>
    </source>
</evidence>
<evidence type="ECO:0000256" key="1">
    <source>
        <dbReference type="ARBA" id="ARBA00023015"/>
    </source>
</evidence>
<keyword evidence="3" id="KW-0472">Membrane</keyword>